<gene>
    <name evidence="1" type="ORF">RhiirA5_437991</name>
</gene>
<protein>
    <submittedName>
        <fullName evidence="1">Uncharacterized protein</fullName>
    </submittedName>
</protein>
<reference evidence="1 2" key="2">
    <citation type="submission" date="2017-09" db="EMBL/GenBank/DDBJ databases">
        <title>Extensive intraspecific genome diversity in a model arbuscular mycorrhizal fungus.</title>
        <authorList>
            <person name="Chen E.C."/>
            <person name="Morin E."/>
            <person name="Beaudet D."/>
            <person name="Noel J."/>
            <person name="Ndikumana S."/>
            <person name="Charron P."/>
            <person name="St-Onge C."/>
            <person name="Giorgi J."/>
            <person name="Grigoriev I.V."/>
            <person name="Roux C."/>
            <person name="Martin F.M."/>
            <person name="Corradi N."/>
        </authorList>
    </citation>
    <scope>NUCLEOTIDE SEQUENCE [LARGE SCALE GENOMIC DNA]</scope>
    <source>
        <strain evidence="1 2">A5</strain>
    </source>
</reference>
<comment type="caution">
    <text evidence="1">The sequence shown here is derived from an EMBL/GenBank/DDBJ whole genome shotgun (WGS) entry which is preliminary data.</text>
</comment>
<dbReference type="AlphaFoldDB" id="A0A2N0NJS3"/>
<accession>A0A2N0NJS3</accession>
<sequence length="81" mass="9212">LSKILAFAHRKNGNLAEALSILKEMEEAGKWFDILLTKLAEPILGKFKDDEFKWKKDAFHLTEKIFPVVNSTAKLIGLINN</sequence>
<dbReference type="Proteomes" id="UP000232722">
    <property type="component" value="Unassembled WGS sequence"/>
</dbReference>
<evidence type="ECO:0000313" key="1">
    <source>
        <dbReference type="EMBL" id="PKB94813.1"/>
    </source>
</evidence>
<reference evidence="1 2" key="1">
    <citation type="submission" date="2016-04" db="EMBL/GenBank/DDBJ databases">
        <title>Genome analyses suggest a sexual origin of heterokaryosis in a supposedly ancient asexual fungus.</title>
        <authorList>
            <person name="Ropars J."/>
            <person name="Sedzielewska K."/>
            <person name="Noel J."/>
            <person name="Charron P."/>
            <person name="Farinelli L."/>
            <person name="Marton T."/>
            <person name="Kruger M."/>
            <person name="Pelin A."/>
            <person name="Brachmann A."/>
            <person name="Corradi N."/>
        </authorList>
    </citation>
    <scope>NUCLEOTIDE SEQUENCE [LARGE SCALE GENOMIC DNA]</scope>
    <source>
        <strain evidence="1 2">A5</strain>
    </source>
</reference>
<proteinExistence type="predicted"/>
<organism evidence="1 2">
    <name type="scientific">Rhizophagus irregularis</name>
    <dbReference type="NCBI Taxonomy" id="588596"/>
    <lineage>
        <taxon>Eukaryota</taxon>
        <taxon>Fungi</taxon>
        <taxon>Fungi incertae sedis</taxon>
        <taxon>Mucoromycota</taxon>
        <taxon>Glomeromycotina</taxon>
        <taxon>Glomeromycetes</taxon>
        <taxon>Glomerales</taxon>
        <taxon>Glomeraceae</taxon>
        <taxon>Rhizophagus</taxon>
    </lineage>
</organism>
<dbReference type="EMBL" id="LLXJ01005523">
    <property type="protein sequence ID" value="PKB94813.1"/>
    <property type="molecule type" value="Genomic_DNA"/>
</dbReference>
<feature type="non-terminal residue" evidence="1">
    <location>
        <position position="1"/>
    </location>
</feature>
<evidence type="ECO:0000313" key="2">
    <source>
        <dbReference type="Proteomes" id="UP000232722"/>
    </source>
</evidence>
<name>A0A2N0NJS3_9GLOM</name>